<gene>
    <name evidence="1" type="ORF">G5I_13627</name>
</gene>
<dbReference type="Proteomes" id="UP000007755">
    <property type="component" value="Unassembled WGS sequence"/>
</dbReference>
<dbReference type="AlphaFoldDB" id="F4X5J3"/>
<proteinExistence type="predicted"/>
<protein>
    <submittedName>
        <fullName evidence="1">Uncharacterized protein</fullName>
    </submittedName>
</protein>
<dbReference type="EMBL" id="GL888719">
    <property type="protein sequence ID" value="EGI58283.1"/>
    <property type="molecule type" value="Genomic_DNA"/>
</dbReference>
<name>F4X5J3_ACREC</name>
<accession>F4X5J3</accession>
<sequence length="221" mass="25412">MLSAPAESSLLRKFRRNLDSVIEHVPFGPRTYIFPMLLSLLLPKLEDPSWMQLDEGITFFSAIYIAESQQNHAESSIVGFVDGRTAVRKMLRMHRIQEKPLKETFHGYDTHRAVSLFTEIIEYLQTDLAPVIEHILLNAALFAFYLRVILAKSKSIIDTIWISGLSYARDVQMNLVLLVSDHDSSGNIFYNLITNYNLLVQLGGLRYHGRVFIEQSESHWQ</sequence>
<evidence type="ECO:0000313" key="1">
    <source>
        <dbReference type="EMBL" id="EGI58283.1"/>
    </source>
</evidence>
<reference evidence="1" key="1">
    <citation type="submission" date="2011-02" db="EMBL/GenBank/DDBJ databases">
        <title>The genome of the leaf-cutting ant Acromyrmex echinatior suggests key adaptations to social evolution and fungus farming.</title>
        <authorList>
            <person name="Nygaard S."/>
            <person name="Zhang G."/>
        </authorList>
    </citation>
    <scope>NUCLEOTIDE SEQUENCE</scope>
</reference>
<organism evidence="2">
    <name type="scientific">Acromyrmex echinatior</name>
    <name type="common">Panamanian leafcutter ant</name>
    <name type="synonym">Acromyrmex octospinosus echinatior</name>
    <dbReference type="NCBI Taxonomy" id="103372"/>
    <lineage>
        <taxon>Eukaryota</taxon>
        <taxon>Metazoa</taxon>
        <taxon>Ecdysozoa</taxon>
        <taxon>Arthropoda</taxon>
        <taxon>Hexapoda</taxon>
        <taxon>Insecta</taxon>
        <taxon>Pterygota</taxon>
        <taxon>Neoptera</taxon>
        <taxon>Endopterygota</taxon>
        <taxon>Hymenoptera</taxon>
        <taxon>Apocrita</taxon>
        <taxon>Aculeata</taxon>
        <taxon>Formicoidea</taxon>
        <taxon>Formicidae</taxon>
        <taxon>Myrmicinae</taxon>
        <taxon>Acromyrmex</taxon>
    </lineage>
</organism>
<keyword evidence="2" id="KW-1185">Reference proteome</keyword>
<dbReference type="InParanoid" id="F4X5J3"/>
<evidence type="ECO:0000313" key="2">
    <source>
        <dbReference type="Proteomes" id="UP000007755"/>
    </source>
</evidence>